<reference evidence="4 5" key="1">
    <citation type="submission" date="2019-08" db="EMBL/GenBank/DDBJ databases">
        <authorList>
            <person name="Hu J."/>
        </authorList>
    </citation>
    <scope>NUCLEOTIDE SEQUENCE [LARGE SCALE GENOMIC DNA]</scope>
    <source>
        <strain evidence="4 5">NEAU-184</strain>
    </source>
</reference>
<evidence type="ECO:0000256" key="2">
    <source>
        <dbReference type="ARBA" id="ARBA00022898"/>
    </source>
</evidence>
<proteinExistence type="predicted"/>
<comment type="caution">
    <text evidence="4">The sequence shown here is derived from an EMBL/GenBank/DDBJ whole genome shotgun (WGS) entry which is preliminary data.</text>
</comment>
<dbReference type="GO" id="GO:1901605">
    <property type="term" value="P:alpha-amino acid metabolic process"/>
    <property type="evidence" value="ECO:0007669"/>
    <property type="project" value="UniProtKB-ARBA"/>
</dbReference>
<dbReference type="InterPro" id="IPR001926">
    <property type="entry name" value="TrpB-like_PALP"/>
</dbReference>
<evidence type="ECO:0000313" key="4">
    <source>
        <dbReference type="EMBL" id="TYL50490.1"/>
    </source>
</evidence>
<protein>
    <submittedName>
        <fullName evidence="4">Pyridoxal-phosphate dependent enzyme</fullName>
    </submittedName>
</protein>
<evidence type="ECO:0000259" key="3">
    <source>
        <dbReference type="Pfam" id="PF00291"/>
    </source>
</evidence>
<dbReference type="InterPro" id="IPR036052">
    <property type="entry name" value="TrpB-like_PALP_sf"/>
</dbReference>
<evidence type="ECO:0000256" key="1">
    <source>
        <dbReference type="ARBA" id="ARBA00001933"/>
    </source>
</evidence>
<organism evidence="4 5">
    <name type="scientific">Agromyces mariniharenae</name>
    <dbReference type="NCBI Taxonomy" id="2604423"/>
    <lineage>
        <taxon>Bacteria</taxon>
        <taxon>Bacillati</taxon>
        <taxon>Actinomycetota</taxon>
        <taxon>Actinomycetes</taxon>
        <taxon>Micrococcales</taxon>
        <taxon>Microbacteriaceae</taxon>
        <taxon>Agromyces</taxon>
    </lineage>
</organism>
<comment type="cofactor">
    <cofactor evidence="1">
        <name>pyridoxal 5'-phosphate</name>
        <dbReference type="ChEBI" id="CHEBI:597326"/>
    </cofactor>
</comment>
<keyword evidence="2" id="KW-0663">Pyridoxal phosphate</keyword>
<keyword evidence="5" id="KW-1185">Reference proteome</keyword>
<gene>
    <name evidence="4" type="ORF">FYC51_14925</name>
</gene>
<dbReference type="Proteomes" id="UP000325243">
    <property type="component" value="Unassembled WGS sequence"/>
</dbReference>
<evidence type="ECO:0000313" key="5">
    <source>
        <dbReference type="Proteomes" id="UP000325243"/>
    </source>
</evidence>
<dbReference type="Gene3D" id="3.40.50.1100">
    <property type="match status" value="2"/>
</dbReference>
<dbReference type="PANTHER" id="PTHR42937:SF1">
    <property type="entry name" value="DIAMINOPROPIONATE AMMONIA-LYASE"/>
    <property type="match status" value="1"/>
</dbReference>
<dbReference type="SUPFAM" id="SSF53686">
    <property type="entry name" value="Tryptophan synthase beta subunit-like PLP-dependent enzymes"/>
    <property type="match status" value="1"/>
</dbReference>
<feature type="domain" description="Tryptophan synthase beta chain-like PALP" evidence="3">
    <location>
        <begin position="29"/>
        <end position="368"/>
    </location>
</feature>
<accession>A0A5S4V1U0</accession>
<dbReference type="RefSeq" id="WP_148734591.1">
    <property type="nucleotide sequence ID" value="NZ_VSSB01000002.1"/>
</dbReference>
<dbReference type="Pfam" id="PF00291">
    <property type="entry name" value="PALP"/>
    <property type="match status" value="1"/>
</dbReference>
<name>A0A5S4V1U0_9MICO</name>
<dbReference type="AlphaFoldDB" id="A0A5S4V1U0"/>
<sequence length="381" mass="39076">MTETYWNPAARAWRADRPSGVIEFHRTLPGYRPSPLVEAPELAAELGVGRVFVKDESSRLGLPAFKILGAAHAVARALSARVGSPGRALTLDELRPALAAAPPVRLVAATDGNHGRAVAHTARLLGLPAQIWFPDGLTPEAKDAIAAEGAEVVELAIPYDDVVAAATRAAEGAGPDAVLIQDTAWPGYEQVPQWIVDGYSTLFEEADAQLAQLGVVAGADLVGVPVGVGSLAQAAVRHYRSGAGAGDGVGVLSTAPIVLSVEASAAQPIIASLNAGELVSVPTSHTVMSGLNCGTPSEIAWSVLAAGLDAAVTVDEEEAIRAVHDLEALGIDSGPCGAATLAGVRRLLADDRARSALGADATVLLLSTEGRQANPLPEEDR</sequence>
<dbReference type="PANTHER" id="PTHR42937">
    <property type="match status" value="1"/>
</dbReference>
<dbReference type="EMBL" id="VSSB01000002">
    <property type="protein sequence ID" value="TYL50490.1"/>
    <property type="molecule type" value="Genomic_DNA"/>
</dbReference>